<proteinExistence type="predicted"/>
<name>A0ABW4VBP2_9MICO</name>
<organism evidence="2 3">
    <name type="scientific">Promicromonospora aerolata</name>
    <dbReference type="NCBI Taxonomy" id="195749"/>
    <lineage>
        <taxon>Bacteria</taxon>
        <taxon>Bacillati</taxon>
        <taxon>Actinomycetota</taxon>
        <taxon>Actinomycetes</taxon>
        <taxon>Micrococcales</taxon>
        <taxon>Promicromonosporaceae</taxon>
        <taxon>Promicromonospora</taxon>
    </lineage>
</organism>
<comment type="caution">
    <text evidence="2">The sequence shown here is derived from an EMBL/GenBank/DDBJ whole genome shotgun (WGS) entry which is preliminary data.</text>
</comment>
<feature type="transmembrane region" description="Helical" evidence="1">
    <location>
        <begin position="482"/>
        <end position="504"/>
    </location>
</feature>
<dbReference type="Proteomes" id="UP001597338">
    <property type="component" value="Unassembled WGS sequence"/>
</dbReference>
<evidence type="ECO:0000313" key="3">
    <source>
        <dbReference type="Proteomes" id="UP001597338"/>
    </source>
</evidence>
<feature type="transmembrane region" description="Helical" evidence="1">
    <location>
        <begin position="454"/>
        <end position="475"/>
    </location>
</feature>
<keyword evidence="1" id="KW-0472">Membrane</keyword>
<feature type="transmembrane region" description="Helical" evidence="1">
    <location>
        <begin position="255"/>
        <end position="276"/>
    </location>
</feature>
<keyword evidence="1" id="KW-0812">Transmembrane</keyword>
<evidence type="ECO:0000313" key="2">
    <source>
        <dbReference type="EMBL" id="MFD2027667.1"/>
    </source>
</evidence>
<feature type="transmembrane region" description="Helical" evidence="1">
    <location>
        <begin position="139"/>
        <end position="165"/>
    </location>
</feature>
<accession>A0ABW4VBP2</accession>
<feature type="transmembrane region" description="Helical" evidence="1">
    <location>
        <begin position="177"/>
        <end position="200"/>
    </location>
</feature>
<reference evidence="3" key="1">
    <citation type="journal article" date="2019" name="Int. J. Syst. Evol. Microbiol.">
        <title>The Global Catalogue of Microorganisms (GCM) 10K type strain sequencing project: providing services to taxonomists for standard genome sequencing and annotation.</title>
        <authorList>
            <consortium name="The Broad Institute Genomics Platform"/>
            <consortium name="The Broad Institute Genome Sequencing Center for Infectious Disease"/>
            <person name="Wu L."/>
            <person name="Ma J."/>
        </authorList>
    </citation>
    <scope>NUCLEOTIDE SEQUENCE [LARGE SCALE GENOMIC DNA]</scope>
    <source>
        <strain evidence="3">CCM 7043</strain>
    </source>
</reference>
<dbReference type="EMBL" id="JBHUHF010000001">
    <property type="protein sequence ID" value="MFD2027667.1"/>
    <property type="molecule type" value="Genomic_DNA"/>
</dbReference>
<feature type="transmembrane region" description="Helical" evidence="1">
    <location>
        <begin position="98"/>
        <end position="118"/>
    </location>
</feature>
<evidence type="ECO:0000256" key="1">
    <source>
        <dbReference type="SAM" id="Phobius"/>
    </source>
</evidence>
<feature type="transmembrane region" description="Helical" evidence="1">
    <location>
        <begin position="37"/>
        <end position="54"/>
    </location>
</feature>
<feature type="transmembrane region" description="Helical" evidence="1">
    <location>
        <begin position="410"/>
        <end position="434"/>
    </location>
</feature>
<feature type="transmembrane region" description="Helical" evidence="1">
    <location>
        <begin position="364"/>
        <end position="383"/>
    </location>
</feature>
<gene>
    <name evidence="2" type="ORF">ACFSL2_19350</name>
</gene>
<keyword evidence="3" id="KW-1185">Reference proteome</keyword>
<sequence>MTAAVAAPAVPLPSFGSTLAGTGRLVRFILRRDRVRLSVWTLSIVAFYAYYAVALDAMGTAARGARAALMQTPAGIVMGGPGYGVENYTVGVAIANEGITWVVLALGIMSVLHVVRHTRAEEESSRSELVRAAPVGRHAPAVAAIVTLFVVNAVIAMVSALALSGASGGDLPLADSFGLTIGSGLAAMVFGAVAVVACQVTEHGRGATGIGLAAYGLALVLRSAGDIQEQHGNILSWLSPIGWAQQMRAFVDLRWWPTALSVAAILLLLVLAAVLASRRDFGGGLVATRGGRADAPASLRSPLALAWRQQRSAFGWTALGMALLWYASGTLLPEIMEMGASGAADNEIFAAVFGGSDPAVFRDGFLTVMLLFAALTCVAYAIVMSARAKGEEEAGRAEVLLALSVSRSRWLGAHLAVVGLSTVALIAVSVYAVWAGAVQVGMSEPGLGAYTDVFWTYSVAVLVYLGLAAALYAWAPRFTSAAWLLLVYSFVVGMFGEVFDLPSGAEALSPLDWLPAGFGETPDAAHMIGLAGVAVVLLALAFLGFRRRDLQSN</sequence>
<feature type="transmembrane region" description="Helical" evidence="1">
    <location>
        <begin position="313"/>
        <end position="332"/>
    </location>
</feature>
<protein>
    <submittedName>
        <fullName evidence="2">ABC transporter permease</fullName>
    </submittedName>
</protein>
<feature type="transmembrane region" description="Helical" evidence="1">
    <location>
        <begin position="207"/>
        <end position="225"/>
    </location>
</feature>
<keyword evidence="1" id="KW-1133">Transmembrane helix</keyword>
<dbReference type="RefSeq" id="WP_377199397.1">
    <property type="nucleotide sequence ID" value="NZ_JBHUHF010000001.1"/>
</dbReference>
<feature type="transmembrane region" description="Helical" evidence="1">
    <location>
        <begin position="524"/>
        <end position="545"/>
    </location>
</feature>